<dbReference type="SMART" id="SM00233">
    <property type="entry name" value="PH"/>
    <property type="match status" value="5"/>
</dbReference>
<dbReference type="Pfam" id="PF01412">
    <property type="entry name" value="ArfGap"/>
    <property type="match status" value="1"/>
</dbReference>
<dbReference type="PROSITE" id="PS50115">
    <property type="entry name" value="ARFGAP"/>
    <property type="match status" value="1"/>
</dbReference>
<feature type="domain" description="Rho-GAP" evidence="8">
    <location>
        <begin position="837"/>
        <end position="1010"/>
    </location>
</feature>
<dbReference type="Pfam" id="PF00536">
    <property type="entry name" value="SAM_1"/>
    <property type="match status" value="1"/>
</dbReference>
<evidence type="ECO:0008006" key="11">
    <source>
        <dbReference type="Google" id="ProtNLM"/>
    </source>
</evidence>
<evidence type="ECO:0000259" key="4">
    <source>
        <dbReference type="PROSITE" id="PS50003"/>
    </source>
</evidence>
<dbReference type="SMART" id="SM00324">
    <property type="entry name" value="RhoGAP"/>
    <property type="match status" value="1"/>
</dbReference>
<keyword evidence="10" id="KW-1185">Reference proteome</keyword>
<dbReference type="SUPFAM" id="SSF48350">
    <property type="entry name" value="GTPase activation domain, GAP"/>
    <property type="match status" value="1"/>
</dbReference>
<dbReference type="PANTHER" id="PTHR45899">
    <property type="entry name" value="RHO GTPASE ACTIVATING PROTEIN AT 15B, ISOFORM C"/>
    <property type="match status" value="1"/>
</dbReference>
<dbReference type="Pfam" id="PF00620">
    <property type="entry name" value="RhoGAP"/>
    <property type="match status" value="1"/>
</dbReference>
<dbReference type="InterPro" id="IPR052227">
    <property type="entry name" value="Arf-Rho-GAP_ANK-PH_domain"/>
</dbReference>
<feature type="compositionally biased region" description="Pro residues" evidence="3">
    <location>
        <begin position="98"/>
        <end position="107"/>
    </location>
</feature>
<keyword evidence="2" id="KW-0863">Zinc-finger</keyword>
<dbReference type="InterPro" id="IPR001164">
    <property type="entry name" value="ArfGAP_dom"/>
</dbReference>
<feature type="domain" description="Ras-associating" evidence="7">
    <location>
        <begin position="1042"/>
        <end position="1131"/>
    </location>
</feature>
<dbReference type="Pfam" id="PF00788">
    <property type="entry name" value="RA"/>
    <property type="match status" value="1"/>
</dbReference>
<dbReference type="GO" id="GO:0008270">
    <property type="term" value="F:zinc ion binding"/>
    <property type="evidence" value="ECO:0007669"/>
    <property type="project" value="UniProtKB-KW"/>
</dbReference>
<keyword evidence="2" id="KW-0479">Metal-binding</keyword>
<dbReference type="InterPro" id="IPR001660">
    <property type="entry name" value="SAM"/>
</dbReference>
<dbReference type="GeneTree" id="ENSGT00940000157424"/>
<dbReference type="InterPro" id="IPR001849">
    <property type="entry name" value="PH_domain"/>
</dbReference>
<feature type="region of interest" description="Disordered" evidence="3">
    <location>
        <begin position="65"/>
        <end position="161"/>
    </location>
</feature>
<dbReference type="PROSITE" id="PS50238">
    <property type="entry name" value="RHOGAP"/>
    <property type="match status" value="1"/>
</dbReference>
<feature type="domain" description="Arf-GAP" evidence="6">
    <location>
        <begin position="415"/>
        <end position="540"/>
    </location>
</feature>
<evidence type="ECO:0000259" key="7">
    <source>
        <dbReference type="PROSITE" id="PS50200"/>
    </source>
</evidence>
<reference evidence="9" key="1">
    <citation type="submission" date="2025-08" db="UniProtKB">
        <authorList>
            <consortium name="Ensembl"/>
        </authorList>
    </citation>
    <scope>IDENTIFICATION</scope>
</reference>
<dbReference type="Gene3D" id="2.30.29.30">
    <property type="entry name" value="Pleckstrin-homology domain (PH domain)/Phosphotyrosine-binding domain (PTB)"/>
    <property type="match status" value="4"/>
</dbReference>
<dbReference type="InterPro" id="IPR038508">
    <property type="entry name" value="ArfGAP_dom_sf"/>
</dbReference>
<evidence type="ECO:0000259" key="5">
    <source>
        <dbReference type="PROSITE" id="PS50105"/>
    </source>
</evidence>
<accession>A0A8C5F9C9</accession>
<dbReference type="Gene3D" id="3.10.20.90">
    <property type="entry name" value="Phosphatidylinositol 3-kinase Catalytic Subunit, Chain A, domain 1"/>
    <property type="match status" value="1"/>
</dbReference>
<dbReference type="Gene3D" id="1.10.220.150">
    <property type="entry name" value="Arf GTPase activating protein"/>
    <property type="match status" value="1"/>
</dbReference>
<dbReference type="Ensembl" id="ENSGMOT00000019076.2">
    <property type="protein sequence ID" value="ENSGMOP00000018619.2"/>
    <property type="gene ID" value="ENSGMOG00000017266.2"/>
</dbReference>
<evidence type="ECO:0000259" key="8">
    <source>
        <dbReference type="PROSITE" id="PS50238"/>
    </source>
</evidence>
<evidence type="ECO:0000313" key="10">
    <source>
        <dbReference type="Proteomes" id="UP000694546"/>
    </source>
</evidence>
<evidence type="ECO:0000256" key="3">
    <source>
        <dbReference type="SAM" id="MobiDB-lite"/>
    </source>
</evidence>
<feature type="domain" description="SAM" evidence="5">
    <location>
        <begin position="9"/>
        <end position="69"/>
    </location>
</feature>
<dbReference type="SUPFAM" id="SSF50729">
    <property type="entry name" value="PH domain-like"/>
    <property type="match status" value="5"/>
</dbReference>
<dbReference type="PANTHER" id="PTHR45899:SF3">
    <property type="entry name" value="ARF-GAP WITH RHO-GAP DOMAIN, ANK REPEAT AND PH DOMAIN-CONTAINING PROTEIN 1"/>
    <property type="match status" value="1"/>
</dbReference>
<dbReference type="GO" id="GO:0005096">
    <property type="term" value="F:GTPase activator activity"/>
    <property type="evidence" value="ECO:0007669"/>
    <property type="project" value="UniProtKB-KW"/>
</dbReference>
<dbReference type="GO" id="GO:0007165">
    <property type="term" value="P:signal transduction"/>
    <property type="evidence" value="ECO:0007669"/>
    <property type="project" value="InterPro"/>
</dbReference>
<dbReference type="Gene3D" id="1.10.150.50">
    <property type="entry name" value="Transcription Factor, Ets-1"/>
    <property type="match status" value="1"/>
</dbReference>
<feature type="compositionally biased region" description="Pro residues" evidence="3">
    <location>
        <begin position="135"/>
        <end position="146"/>
    </location>
</feature>
<dbReference type="SUPFAM" id="SSF47769">
    <property type="entry name" value="SAM/Pointed domain"/>
    <property type="match status" value="1"/>
</dbReference>
<dbReference type="InterPro" id="IPR037278">
    <property type="entry name" value="ARFGAP/RecO"/>
</dbReference>
<name>A0A8C5F9C9_GADMO</name>
<evidence type="ECO:0000256" key="2">
    <source>
        <dbReference type="PROSITE-ProRule" id="PRU00288"/>
    </source>
</evidence>
<gene>
    <name evidence="9" type="primary">arap1</name>
</gene>
<dbReference type="InterPro" id="IPR000198">
    <property type="entry name" value="RhoGAP_dom"/>
</dbReference>
<dbReference type="PRINTS" id="PR00405">
    <property type="entry name" value="REVINTRACTNG"/>
</dbReference>
<protein>
    <recommendedName>
        <fullName evidence="11">ArfGAP with RhoGAP domain, ankyrin repeat and PH domain 1</fullName>
    </recommendedName>
</protein>
<dbReference type="AlphaFoldDB" id="A0A8C5F9C9"/>
<dbReference type="InterPro" id="IPR011993">
    <property type="entry name" value="PH-like_dom_sf"/>
</dbReference>
<proteinExistence type="predicted"/>
<evidence type="ECO:0000256" key="1">
    <source>
        <dbReference type="ARBA" id="ARBA00022468"/>
    </source>
</evidence>
<dbReference type="PROSITE" id="PS50003">
    <property type="entry name" value="PH_DOMAIN"/>
    <property type="match status" value="3"/>
</dbReference>
<dbReference type="PROSITE" id="PS50105">
    <property type="entry name" value="SAM_DOMAIN"/>
    <property type="match status" value="1"/>
</dbReference>
<dbReference type="GO" id="GO:0008360">
    <property type="term" value="P:regulation of cell shape"/>
    <property type="evidence" value="ECO:0007669"/>
    <property type="project" value="TreeGrafter"/>
</dbReference>
<dbReference type="InterPro" id="IPR000159">
    <property type="entry name" value="RA_dom"/>
</dbReference>
<feature type="domain" description="PH" evidence="4">
    <location>
        <begin position="230"/>
        <end position="304"/>
    </location>
</feature>
<dbReference type="InterPro" id="IPR008936">
    <property type="entry name" value="Rho_GTPase_activation_prot"/>
</dbReference>
<evidence type="ECO:0000313" key="9">
    <source>
        <dbReference type="Ensembl" id="ENSGMOP00000018619.2"/>
    </source>
</evidence>
<dbReference type="CDD" id="cd08837">
    <property type="entry name" value="ArfGap_ARAP"/>
    <property type="match status" value="1"/>
</dbReference>
<dbReference type="GO" id="GO:0005547">
    <property type="term" value="F:phosphatidylinositol-3,4,5-trisphosphate binding"/>
    <property type="evidence" value="ECO:0007669"/>
    <property type="project" value="TreeGrafter"/>
</dbReference>
<dbReference type="PROSITE" id="PS50200">
    <property type="entry name" value="RA"/>
    <property type="match status" value="1"/>
</dbReference>
<sequence length="1307" mass="146444">SAESEMCVSVWDWLCALRLEQYCDAFQDFGLLTLGQCQSLSLEQLESLGVTLPGHRRRILASLHKSQSPTHPPPHQQPDTQGSPRPRAPPTAHLSASPSPPPAPPSRSPLAHLQPPAAGPLRPPTFPAGARAPAFTPPPPSRPLPPSHRRPSSLLVPPPPRPPPFHAPRHWLCSPHSLLGGGPAAKGEGLRPPLPPPPRLYPAPACRHPLPPLCVNELSVCVPTRRALYYQRRWVKLDVDYLRYFDNEKEVYSKRMIATAAITKVMCVGELKFEVVTNNRTFLFRAENEVERNDWVADLLDCTRGRRRISTISTGSSVTTECYKGYLELRGLRSKLFTVVASDKVFLYKNIEDYHIGMGITSIDMNVGNVKDTDRRSFDLTTPYRIFCFTVESEQLKEQWVEAMRTAIGEALSNSEVAERIWAEPSNGCCADCGAAGPDWASINLCVVVCKRCAGEHRGLGPSISKIRSLKMDRKVWTEDLIQLFLLLGNERVNAFWAANVPPSEALAPSSCSRDRRSFIGNKYRQGKYRKYHPLYGNQRELDNALCINVQCSDVLETLSLVFCGADVNGPTGIADCPSTFSLATAHGQPLQAEFLSHNLNTELPRSEVGGAMETVHYAPSPSVSHNGFLYKTGSMARAIAEKKEFSRRWCTLNDGCFSYYESDKNSSPNGTLKAAEIVCLAVSPPEKHGYDHTFELYSDSDRLYLFGTDDPESHREWVKSLAKTFIPANADPLLRLGFERIGRLKYKDGLNLQTPKVGWFALVGSTLYAYLDNSQGEEIHLRKLLELSIQQDNEVLVLVERGRTLYMEGERKLDFAGWCSAIQSAAGSGGDTLSQQQLTDTDIPVIVHSCIGYITQCGLTSEGIYRKSGVNSRVAALCDDFRRDARSICLREGVHQVDDVSNALKRFFRDVEAGLFTPEATAAWLSTVGKTQKIAQYQLLLSRLPCVNKATLTALVKHLYCVQRFSELNQMNLHNLAIVFGPTLFQTDGKDYTAGLVIEGLIEHYTRIFEVDEQQLKKQLDEITAIIKVRESCNTKTNGSGDFICTVYLEEKTETAEQHVKIPGSMTAAELTCEILDRRNIPIKEKDYWSCWEISVKEEIERPLHYQERVLAMLHSLGTDSYLLIKKHLAMEIMKVYLATKVDVAKNGLMKFREERSILGLGGFNERYFILNANTLRMYKEVRSNRPERDWSVKSLRIYLGIKKKVRFHTVQALYLCCSSEAEMTEWFATFLSIQFDGDVWPEHGVQHRRSTRPPPPDIRHGNVSLIPLRGSENEMRNSVAAFSQDQLAVSVSTNHQGLIKATPGR</sequence>
<dbReference type="SMART" id="SM00105">
    <property type="entry name" value="ArfGap"/>
    <property type="match status" value="1"/>
</dbReference>
<keyword evidence="2" id="KW-0862">Zinc</keyword>
<dbReference type="SMART" id="SM00454">
    <property type="entry name" value="SAM"/>
    <property type="match status" value="1"/>
</dbReference>
<dbReference type="Pfam" id="PF00169">
    <property type="entry name" value="PH"/>
    <property type="match status" value="3"/>
</dbReference>
<dbReference type="InterPro" id="IPR013761">
    <property type="entry name" value="SAM/pointed_sf"/>
</dbReference>
<dbReference type="Proteomes" id="UP000694546">
    <property type="component" value="Chromosome 16"/>
</dbReference>
<organism evidence="9 10">
    <name type="scientific">Gadus morhua</name>
    <name type="common">Atlantic cod</name>
    <dbReference type="NCBI Taxonomy" id="8049"/>
    <lineage>
        <taxon>Eukaryota</taxon>
        <taxon>Metazoa</taxon>
        <taxon>Chordata</taxon>
        <taxon>Craniata</taxon>
        <taxon>Vertebrata</taxon>
        <taxon>Euteleostomi</taxon>
        <taxon>Actinopterygii</taxon>
        <taxon>Neopterygii</taxon>
        <taxon>Teleostei</taxon>
        <taxon>Neoteleostei</taxon>
        <taxon>Acanthomorphata</taxon>
        <taxon>Zeiogadaria</taxon>
        <taxon>Gadariae</taxon>
        <taxon>Gadiformes</taxon>
        <taxon>Gadoidei</taxon>
        <taxon>Gadidae</taxon>
        <taxon>Gadus</taxon>
    </lineage>
</organism>
<reference evidence="9" key="2">
    <citation type="submission" date="2025-09" db="UniProtKB">
        <authorList>
            <consortium name="Ensembl"/>
        </authorList>
    </citation>
    <scope>IDENTIFICATION</scope>
</reference>
<keyword evidence="1" id="KW-0343">GTPase activation</keyword>
<dbReference type="Gene3D" id="1.10.555.10">
    <property type="entry name" value="Rho GTPase activation protein"/>
    <property type="match status" value="1"/>
</dbReference>
<feature type="domain" description="PH" evidence="4">
    <location>
        <begin position="320"/>
        <end position="409"/>
    </location>
</feature>
<feature type="compositionally biased region" description="Pro residues" evidence="3">
    <location>
        <begin position="117"/>
        <end position="126"/>
    </location>
</feature>
<dbReference type="SUPFAM" id="SSF57863">
    <property type="entry name" value="ArfGap/RecO-like zinc finger"/>
    <property type="match status" value="1"/>
</dbReference>
<evidence type="ECO:0000259" key="6">
    <source>
        <dbReference type="PROSITE" id="PS50115"/>
    </source>
</evidence>
<dbReference type="GO" id="GO:0005737">
    <property type="term" value="C:cytoplasm"/>
    <property type="evidence" value="ECO:0007669"/>
    <property type="project" value="TreeGrafter"/>
</dbReference>
<feature type="domain" description="PH" evidence="4">
    <location>
        <begin position="623"/>
        <end position="727"/>
    </location>
</feature>